<evidence type="ECO:0000313" key="4">
    <source>
        <dbReference type="WBParaSite" id="HPBE_0002417001-mRNA-1"/>
    </source>
</evidence>
<accession>A0A3P8HIM2</accession>
<feature type="compositionally biased region" description="Basic and acidic residues" evidence="1">
    <location>
        <begin position="15"/>
        <end position="25"/>
    </location>
</feature>
<dbReference type="AlphaFoldDB" id="A0A183GNA0"/>
<evidence type="ECO:0000256" key="1">
    <source>
        <dbReference type="SAM" id="MobiDB-lite"/>
    </source>
</evidence>
<dbReference type="OrthoDB" id="5844105at2759"/>
<gene>
    <name evidence="2" type="ORF">HPBE_LOCUS24168</name>
</gene>
<feature type="region of interest" description="Disordered" evidence="1">
    <location>
        <begin position="1"/>
        <end position="25"/>
    </location>
</feature>
<feature type="compositionally biased region" description="Low complexity" evidence="1">
    <location>
        <begin position="83"/>
        <end position="101"/>
    </location>
</feature>
<evidence type="ECO:0000313" key="3">
    <source>
        <dbReference type="Proteomes" id="UP000050761"/>
    </source>
</evidence>
<evidence type="ECO:0000313" key="2">
    <source>
        <dbReference type="EMBL" id="VDP43266.1"/>
    </source>
</evidence>
<keyword evidence="3" id="KW-1185">Reference proteome</keyword>
<proteinExistence type="predicted"/>
<organism evidence="3 4">
    <name type="scientific">Heligmosomoides polygyrus</name>
    <name type="common">Parasitic roundworm</name>
    <dbReference type="NCBI Taxonomy" id="6339"/>
    <lineage>
        <taxon>Eukaryota</taxon>
        <taxon>Metazoa</taxon>
        <taxon>Ecdysozoa</taxon>
        <taxon>Nematoda</taxon>
        <taxon>Chromadorea</taxon>
        <taxon>Rhabditida</taxon>
        <taxon>Rhabditina</taxon>
        <taxon>Rhabditomorpha</taxon>
        <taxon>Strongyloidea</taxon>
        <taxon>Heligmosomidae</taxon>
        <taxon>Heligmosomoides</taxon>
    </lineage>
</organism>
<accession>A0A183GNA0</accession>
<dbReference type="EMBL" id="UZAH01035938">
    <property type="protein sequence ID" value="VDP43266.1"/>
    <property type="molecule type" value="Genomic_DNA"/>
</dbReference>
<feature type="region of interest" description="Disordered" evidence="1">
    <location>
        <begin position="76"/>
        <end position="117"/>
    </location>
</feature>
<reference evidence="2 3" key="1">
    <citation type="submission" date="2018-11" db="EMBL/GenBank/DDBJ databases">
        <authorList>
            <consortium name="Pathogen Informatics"/>
        </authorList>
    </citation>
    <scope>NUCLEOTIDE SEQUENCE [LARGE SCALE GENOMIC DNA]</scope>
</reference>
<name>A0A183GNA0_HELPZ</name>
<sequence>MRRPRTAQFEACVPSEKRGSAGEMEETRCSSISAGAPSITSLAAVDDEVFLFFLQSTGLERAVRFPNPDVMVMDRTRSKTQDAGSPSFSAPSTSTTSTAASETKNPSRSESPLSKKPRKACYLWKPNETLNLYDYLMEKEERHHRSHYVDFVGRVKAGNRPAHLYPNLESTAAGSAKQE</sequence>
<feature type="compositionally biased region" description="Polar residues" evidence="1">
    <location>
        <begin position="102"/>
        <end position="112"/>
    </location>
</feature>
<dbReference type="Proteomes" id="UP000050761">
    <property type="component" value="Unassembled WGS sequence"/>
</dbReference>
<reference evidence="4" key="2">
    <citation type="submission" date="2019-09" db="UniProtKB">
        <authorList>
            <consortium name="WormBaseParasite"/>
        </authorList>
    </citation>
    <scope>IDENTIFICATION</scope>
</reference>
<protein>
    <submittedName>
        <fullName evidence="4">HMG box domain-containing protein</fullName>
    </submittedName>
</protein>
<dbReference type="WBParaSite" id="HPBE_0002417001-mRNA-1">
    <property type="protein sequence ID" value="HPBE_0002417001-mRNA-1"/>
    <property type="gene ID" value="HPBE_0002417001"/>
</dbReference>